<feature type="transmembrane region" description="Helical" evidence="6">
    <location>
        <begin position="43"/>
        <end position="65"/>
    </location>
</feature>
<evidence type="ECO:0000256" key="3">
    <source>
        <dbReference type="ARBA" id="ARBA00022989"/>
    </source>
</evidence>
<gene>
    <name evidence="8" type="ORF">ENW00_02415</name>
</gene>
<feature type="domain" description="Lipopolysaccharide assembly protein A" evidence="7">
    <location>
        <begin position="21"/>
        <end position="82"/>
    </location>
</feature>
<dbReference type="PANTHER" id="PTHR41335">
    <property type="entry name" value="MEMBRANE PROTEIN-RELATED"/>
    <property type="match status" value="1"/>
</dbReference>
<dbReference type="AlphaFoldDB" id="A0A7C3MJ60"/>
<evidence type="ECO:0000313" key="8">
    <source>
        <dbReference type="EMBL" id="HFX12995.1"/>
    </source>
</evidence>
<evidence type="ECO:0000259" key="7">
    <source>
        <dbReference type="Pfam" id="PF06305"/>
    </source>
</evidence>
<protein>
    <submittedName>
        <fullName evidence="8">LapA family protein</fullName>
    </submittedName>
</protein>
<keyword evidence="1" id="KW-1003">Cell membrane</keyword>
<comment type="caution">
    <text evidence="8">The sequence shown here is derived from an EMBL/GenBank/DDBJ whole genome shotgun (WGS) entry which is preliminary data.</text>
</comment>
<keyword evidence="3 6" id="KW-1133">Transmembrane helix</keyword>
<reference evidence="8" key="1">
    <citation type="journal article" date="2020" name="mSystems">
        <title>Genome- and Community-Level Interaction Insights into Carbon Utilization and Element Cycling Functions of Hydrothermarchaeota in Hydrothermal Sediment.</title>
        <authorList>
            <person name="Zhou Z."/>
            <person name="Liu Y."/>
            <person name="Xu W."/>
            <person name="Pan J."/>
            <person name="Luo Z.H."/>
            <person name="Li M."/>
        </authorList>
    </citation>
    <scope>NUCLEOTIDE SEQUENCE [LARGE SCALE GENOMIC DNA]</scope>
    <source>
        <strain evidence="8">SpSt-81</strain>
    </source>
</reference>
<dbReference type="InterPro" id="IPR010445">
    <property type="entry name" value="LapA_dom"/>
</dbReference>
<dbReference type="GO" id="GO:0005886">
    <property type="term" value="C:plasma membrane"/>
    <property type="evidence" value="ECO:0007669"/>
    <property type="project" value="InterPro"/>
</dbReference>
<dbReference type="EMBL" id="DTIN01000009">
    <property type="protein sequence ID" value="HFX12995.1"/>
    <property type="molecule type" value="Genomic_DNA"/>
</dbReference>
<evidence type="ECO:0000256" key="4">
    <source>
        <dbReference type="ARBA" id="ARBA00023136"/>
    </source>
</evidence>
<feature type="coiled-coil region" evidence="5">
    <location>
        <begin position="62"/>
        <end position="89"/>
    </location>
</feature>
<organism evidence="8">
    <name type="scientific">Dictyoglomus thermophilum</name>
    <dbReference type="NCBI Taxonomy" id="14"/>
    <lineage>
        <taxon>Bacteria</taxon>
        <taxon>Pseudomonadati</taxon>
        <taxon>Dictyoglomota</taxon>
        <taxon>Dictyoglomia</taxon>
        <taxon>Dictyoglomales</taxon>
        <taxon>Dictyoglomaceae</taxon>
        <taxon>Dictyoglomus</taxon>
    </lineage>
</organism>
<keyword evidence="5" id="KW-0175">Coiled coil</keyword>
<proteinExistence type="predicted"/>
<keyword evidence="2 6" id="KW-0812">Transmembrane</keyword>
<evidence type="ECO:0000256" key="1">
    <source>
        <dbReference type="ARBA" id="ARBA00022475"/>
    </source>
</evidence>
<keyword evidence="4 6" id="KW-0472">Membrane</keyword>
<sequence>MSNLIIILLLGIIIALIFSFQNQTEVVIYFVYWSFTTKISTVLFITFAIGVLLAFISILPVLFKYKREISKLNRKIKDYEKQFKINKEQEISPGN</sequence>
<name>A0A7C3MJ60_DICTH</name>
<evidence type="ECO:0000256" key="5">
    <source>
        <dbReference type="SAM" id="Coils"/>
    </source>
</evidence>
<accession>A0A7C3MJ60</accession>
<dbReference type="PANTHER" id="PTHR41335:SF1">
    <property type="entry name" value="MEMBRANE PROTEIN"/>
    <property type="match status" value="1"/>
</dbReference>
<dbReference type="Pfam" id="PF06305">
    <property type="entry name" value="LapA_dom"/>
    <property type="match status" value="1"/>
</dbReference>
<evidence type="ECO:0000256" key="2">
    <source>
        <dbReference type="ARBA" id="ARBA00022692"/>
    </source>
</evidence>
<evidence type="ECO:0000256" key="6">
    <source>
        <dbReference type="SAM" id="Phobius"/>
    </source>
</evidence>